<feature type="transmembrane region" description="Helical" evidence="1">
    <location>
        <begin position="75"/>
        <end position="98"/>
    </location>
</feature>
<keyword evidence="1" id="KW-0812">Transmembrane</keyword>
<dbReference type="AlphaFoldDB" id="A0ABC8IYI4"/>
<dbReference type="Proteomes" id="UP001642260">
    <property type="component" value="Unassembled WGS sequence"/>
</dbReference>
<dbReference type="EMBL" id="CAKOAT010064044">
    <property type="protein sequence ID" value="CAH8306287.1"/>
    <property type="molecule type" value="Genomic_DNA"/>
</dbReference>
<keyword evidence="1" id="KW-1133">Transmembrane helix</keyword>
<name>A0ABC8IYI4_ERUVS</name>
<reference evidence="2 3" key="1">
    <citation type="submission" date="2022-03" db="EMBL/GenBank/DDBJ databases">
        <authorList>
            <person name="Macdonald S."/>
            <person name="Ahmed S."/>
            <person name="Newling K."/>
        </authorList>
    </citation>
    <scope>NUCLEOTIDE SEQUENCE [LARGE SCALE GENOMIC DNA]</scope>
</reference>
<keyword evidence="1" id="KW-0472">Membrane</keyword>
<evidence type="ECO:0000256" key="1">
    <source>
        <dbReference type="SAM" id="Phobius"/>
    </source>
</evidence>
<feature type="transmembrane region" description="Helical" evidence="1">
    <location>
        <begin position="119"/>
        <end position="138"/>
    </location>
</feature>
<accession>A0ABC8IYI4</accession>
<protein>
    <submittedName>
        <fullName evidence="2">Uncharacterized protein</fullName>
    </submittedName>
</protein>
<sequence>MASPSRCGDSPLDLSPSSRLLDLRKPEGFVDGLLFGYTPVLLVCVLSRATDSSWNSSSSPGSGSRNGRLSRFRSIAISFGGYCSVLDFLHLLVGMKSLQPSCHRASLACRSVQVVWDRFSTWFGLLTLFYIVCALTSGDGY</sequence>
<proteinExistence type="predicted"/>
<gene>
    <name evidence="2" type="ORF">ERUC_LOCUS4414</name>
</gene>
<comment type="caution">
    <text evidence="2">The sequence shown here is derived from an EMBL/GenBank/DDBJ whole genome shotgun (WGS) entry which is preliminary data.</text>
</comment>
<organism evidence="2 3">
    <name type="scientific">Eruca vesicaria subsp. sativa</name>
    <name type="common">Garden rocket</name>
    <name type="synonym">Eruca sativa</name>
    <dbReference type="NCBI Taxonomy" id="29727"/>
    <lineage>
        <taxon>Eukaryota</taxon>
        <taxon>Viridiplantae</taxon>
        <taxon>Streptophyta</taxon>
        <taxon>Embryophyta</taxon>
        <taxon>Tracheophyta</taxon>
        <taxon>Spermatophyta</taxon>
        <taxon>Magnoliopsida</taxon>
        <taxon>eudicotyledons</taxon>
        <taxon>Gunneridae</taxon>
        <taxon>Pentapetalae</taxon>
        <taxon>rosids</taxon>
        <taxon>malvids</taxon>
        <taxon>Brassicales</taxon>
        <taxon>Brassicaceae</taxon>
        <taxon>Brassiceae</taxon>
        <taxon>Eruca</taxon>
    </lineage>
</organism>
<keyword evidence="3" id="KW-1185">Reference proteome</keyword>
<evidence type="ECO:0000313" key="2">
    <source>
        <dbReference type="EMBL" id="CAH8306287.1"/>
    </source>
</evidence>
<evidence type="ECO:0000313" key="3">
    <source>
        <dbReference type="Proteomes" id="UP001642260"/>
    </source>
</evidence>